<evidence type="ECO:0000313" key="5">
    <source>
        <dbReference type="Proteomes" id="UP000003688"/>
    </source>
</evidence>
<dbReference type="Gene3D" id="3.40.190.10">
    <property type="entry name" value="Periplasmic binding protein-like II"/>
    <property type="match status" value="2"/>
</dbReference>
<evidence type="ECO:0000259" key="3">
    <source>
        <dbReference type="SMART" id="SM00079"/>
    </source>
</evidence>
<dbReference type="CDD" id="cd13629">
    <property type="entry name" value="PBP2_Dsm1740"/>
    <property type="match status" value="1"/>
</dbReference>
<dbReference type="Pfam" id="PF00497">
    <property type="entry name" value="SBP_bac_3"/>
    <property type="match status" value="1"/>
</dbReference>
<reference evidence="4 5" key="1">
    <citation type="journal article" date="2011" name="J. Bacteriol.">
        <title>Genome sequence of 'Pedosphaera parvula' Ellin514, an aerobic Verrucomicrobial isolate from pasture soil.</title>
        <authorList>
            <person name="Kant R."/>
            <person name="van Passel M.W."/>
            <person name="Sangwan P."/>
            <person name="Palva A."/>
            <person name="Lucas S."/>
            <person name="Copeland A."/>
            <person name="Lapidus A."/>
            <person name="Glavina Del Rio T."/>
            <person name="Dalin E."/>
            <person name="Tice H."/>
            <person name="Bruce D."/>
            <person name="Goodwin L."/>
            <person name="Pitluck S."/>
            <person name="Chertkov O."/>
            <person name="Larimer F.W."/>
            <person name="Land M.L."/>
            <person name="Hauser L."/>
            <person name="Brettin T.S."/>
            <person name="Detter J.C."/>
            <person name="Han S."/>
            <person name="de Vos W.M."/>
            <person name="Janssen P.H."/>
            <person name="Smidt H."/>
        </authorList>
    </citation>
    <scope>NUCLEOTIDE SEQUENCE [LARGE SCALE GENOMIC DNA]</scope>
    <source>
        <strain evidence="4 5">Ellin514</strain>
    </source>
</reference>
<keyword evidence="5" id="KW-1185">Reference proteome</keyword>
<proteinExistence type="predicted"/>
<dbReference type="GO" id="GO:0015276">
    <property type="term" value="F:ligand-gated monoatomic ion channel activity"/>
    <property type="evidence" value="ECO:0007669"/>
    <property type="project" value="InterPro"/>
</dbReference>
<protein>
    <submittedName>
        <fullName evidence="4">Extracellular solute-binding protein family 3</fullName>
    </submittedName>
</protein>
<accession>B9XMY0</accession>
<dbReference type="EMBL" id="ABOX02000037">
    <property type="protein sequence ID" value="EEF58776.1"/>
    <property type="molecule type" value="Genomic_DNA"/>
</dbReference>
<dbReference type="InterPro" id="IPR001638">
    <property type="entry name" value="Solute-binding_3/MltF_N"/>
</dbReference>
<dbReference type="STRING" id="320771.Cflav_PD1949"/>
<dbReference type="InterPro" id="IPR001320">
    <property type="entry name" value="Iontro_rcpt_C"/>
</dbReference>
<dbReference type="PANTHER" id="PTHR35936:SF17">
    <property type="entry name" value="ARGININE-BINDING EXTRACELLULAR PROTEIN ARTP"/>
    <property type="match status" value="1"/>
</dbReference>
<comment type="caution">
    <text evidence="4">The sequence shown here is derived from an EMBL/GenBank/DDBJ whole genome shotgun (WGS) entry which is preliminary data.</text>
</comment>
<sequence>MQAIIALCLMVWQKMQHATKNAFIICLAVICFITAGCSQKAHDKLIVGMELSYPPFEMTDEKGNPAGISVDLAQTLGKYLNREVEIQNTPFDGLIPALKTGKIDLIISSMTATPERAQSIDFSDPYLRTGLCLLVNKNSSIQSIQDLDQPGKTVAVKKGTTGHTYATGNMKQAKVLVLDKESACVLEVVQGKADAFIYDQMSTYQNWKHNEETTRPILKPFKEESWAVGIQKGNTELQSKVNQFLKDFKNRGGFEELGDKYLKDQKEAFRKLGFPFYF</sequence>
<keyword evidence="1" id="KW-0732">Signal</keyword>
<evidence type="ECO:0000313" key="4">
    <source>
        <dbReference type="EMBL" id="EEF58776.1"/>
    </source>
</evidence>
<feature type="domain" description="Solute-binding protein family 3/N-terminal" evidence="2">
    <location>
        <begin position="44"/>
        <end position="265"/>
    </location>
</feature>
<gene>
    <name evidence="4" type="ORF">Cflav_PD1949</name>
</gene>
<dbReference type="SUPFAM" id="SSF53850">
    <property type="entry name" value="Periplasmic binding protein-like II"/>
    <property type="match status" value="1"/>
</dbReference>
<evidence type="ECO:0000259" key="2">
    <source>
        <dbReference type="SMART" id="SM00062"/>
    </source>
</evidence>
<dbReference type="SMART" id="SM00079">
    <property type="entry name" value="PBPe"/>
    <property type="match status" value="1"/>
</dbReference>
<dbReference type="AlphaFoldDB" id="B9XMY0"/>
<feature type="domain" description="Ionotropic glutamate receptor C-terminal" evidence="3">
    <location>
        <begin position="44"/>
        <end position="264"/>
    </location>
</feature>
<organism evidence="4 5">
    <name type="scientific">Pedosphaera parvula (strain Ellin514)</name>
    <dbReference type="NCBI Taxonomy" id="320771"/>
    <lineage>
        <taxon>Bacteria</taxon>
        <taxon>Pseudomonadati</taxon>
        <taxon>Verrucomicrobiota</taxon>
        <taxon>Pedosphaerae</taxon>
        <taxon>Pedosphaerales</taxon>
        <taxon>Pedosphaeraceae</taxon>
        <taxon>Pedosphaera</taxon>
    </lineage>
</organism>
<name>B9XMY0_PEDPL</name>
<dbReference type="Proteomes" id="UP000003688">
    <property type="component" value="Unassembled WGS sequence"/>
</dbReference>
<dbReference type="GO" id="GO:0016020">
    <property type="term" value="C:membrane"/>
    <property type="evidence" value="ECO:0007669"/>
    <property type="project" value="InterPro"/>
</dbReference>
<dbReference type="PANTHER" id="PTHR35936">
    <property type="entry name" value="MEMBRANE-BOUND LYTIC MUREIN TRANSGLYCOSYLASE F"/>
    <property type="match status" value="1"/>
</dbReference>
<dbReference type="SMART" id="SM00062">
    <property type="entry name" value="PBPb"/>
    <property type="match status" value="1"/>
</dbReference>
<dbReference type="RefSeq" id="WP_007417169.1">
    <property type="nucleotide sequence ID" value="NZ_ABOX02000037.1"/>
</dbReference>
<evidence type="ECO:0000256" key="1">
    <source>
        <dbReference type="ARBA" id="ARBA00022729"/>
    </source>
</evidence>